<reference evidence="4" key="1">
    <citation type="submission" date="2025-08" db="UniProtKB">
        <authorList>
            <consortium name="Ensembl"/>
        </authorList>
    </citation>
    <scope>IDENTIFICATION</scope>
</reference>
<reference evidence="4" key="2">
    <citation type="submission" date="2025-09" db="UniProtKB">
        <authorList>
            <consortium name="Ensembl"/>
        </authorList>
    </citation>
    <scope>IDENTIFICATION</scope>
</reference>
<dbReference type="Ensembl" id="ENSOSUT00000015954.1">
    <property type="protein sequence ID" value="ENSOSUP00000015428.1"/>
    <property type="gene ID" value="ENSOSUG00000011027.1"/>
</dbReference>
<dbReference type="PANTHER" id="PTHR19422">
    <property type="entry name" value="GAG RETROVIRAL POLYPROTEIN"/>
    <property type="match status" value="1"/>
</dbReference>
<dbReference type="GO" id="GO:0006508">
    <property type="term" value="P:proteolysis"/>
    <property type="evidence" value="ECO:0007669"/>
    <property type="project" value="UniProtKB-KW"/>
</dbReference>
<sequence>EECNRLMLQPMPLQCAKWLHHFLRMWETNGGENASIVSRKVIFRVNVRAQKYGNGVITSRKTVITLQNVERPSGFGLSALLIGRSSTTHQGIQVLLGVIDADYTGVVKIMVQILIPPVFIPKGSKIAQLVLCKACVPNAGEGNRGTGGFRSTGE</sequence>
<evidence type="ECO:0000256" key="2">
    <source>
        <dbReference type="ARBA" id="ARBA00022750"/>
    </source>
</evidence>
<feature type="domain" description="dUTPase-like" evidence="3">
    <location>
        <begin position="75"/>
        <end position="153"/>
    </location>
</feature>
<organism evidence="4 5">
    <name type="scientific">Otus sunia</name>
    <name type="common">Oriental scops-owl</name>
    <dbReference type="NCBI Taxonomy" id="257818"/>
    <lineage>
        <taxon>Eukaryota</taxon>
        <taxon>Metazoa</taxon>
        <taxon>Chordata</taxon>
        <taxon>Craniata</taxon>
        <taxon>Vertebrata</taxon>
        <taxon>Euteleostomi</taxon>
        <taxon>Archelosauria</taxon>
        <taxon>Archosauria</taxon>
        <taxon>Dinosauria</taxon>
        <taxon>Saurischia</taxon>
        <taxon>Theropoda</taxon>
        <taxon>Coelurosauria</taxon>
        <taxon>Aves</taxon>
        <taxon>Neognathae</taxon>
        <taxon>Neoaves</taxon>
        <taxon>Telluraves</taxon>
        <taxon>Strigiformes</taxon>
        <taxon>Strigidae</taxon>
        <taxon>Otus</taxon>
    </lineage>
</organism>
<dbReference type="PANTHER" id="PTHR19422:SF123">
    <property type="entry name" value="RT1 CLASS I, LOCUS CE15"/>
    <property type="match status" value="1"/>
</dbReference>
<dbReference type="InterPro" id="IPR036157">
    <property type="entry name" value="dUTPase-like_sf"/>
</dbReference>
<keyword evidence="2" id="KW-0378">Hydrolase</keyword>
<protein>
    <recommendedName>
        <fullName evidence="3">dUTPase-like domain-containing protein</fullName>
    </recommendedName>
</protein>
<accession>A0A8C8B4C3</accession>
<dbReference type="Proteomes" id="UP000694552">
    <property type="component" value="Unplaced"/>
</dbReference>
<dbReference type="AlphaFoldDB" id="A0A8C8B4C3"/>
<proteinExistence type="predicted"/>
<dbReference type="GO" id="GO:0004190">
    <property type="term" value="F:aspartic-type endopeptidase activity"/>
    <property type="evidence" value="ECO:0007669"/>
    <property type="project" value="UniProtKB-KW"/>
</dbReference>
<keyword evidence="1" id="KW-0645">Protease</keyword>
<evidence type="ECO:0000259" key="3">
    <source>
        <dbReference type="Pfam" id="PF00692"/>
    </source>
</evidence>
<dbReference type="Pfam" id="PF00692">
    <property type="entry name" value="dUTPase"/>
    <property type="match status" value="1"/>
</dbReference>
<evidence type="ECO:0000313" key="4">
    <source>
        <dbReference type="Ensembl" id="ENSOSUP00000015428.1"/>
    </source>
</evidence>
<dbReference type="InterPro" id="IPR051592">
    <property type="entry name" value="HERV-K_Pro_peptidase_A2"/>
</dbReference>
<keyword evidence="5" id="KW-1185">Reference proteome</keyword>
<keyword evidence="2" id="KW-0064">Aspartyl protease</keyword>
<dbReference type="InterPro" id="IPR029054">
    <property type="entry name" value="dUTPase-like"/>
</dbReference>
<name>A0A8C8B4C3_9STRI</name>
<evidence type="ECO:0000313" key="5">
    <source>
        <dbReference type="Proteomes" id="UP000694552"/>
    </source>
</evidence>
<dbReference type="SUPFAM" id="SSF51283">
    <property type="entry name" value="dUTPase-like"/>
    <property type="match status" value="1"/>
</dbReference>
<dbReference type="Gene3D" id="2.70.40.10">
    <property type="match status" value="1"/>
</dbReference>
<evidence type="ECO:0000256" key="1">
    <source>
        <dbReference type="ARBA" id="ARBA00022670"/>
    </source>
</evidence>